<name>A0A6J6FUJ0_9ZZZZ</name>
<dbReference type="SUPFAM" id="SSF54991">
    <property type="entry name" value="Anticodon-binding domain of PheRS"/>
    <property type="match status" value="1"/>
</dbReference>
<evidence type="ECO:0000256" key="11">
    <source>
        <dbReference type="ARBA" id="ARBA00022741"/>
    </source>
</evidence>
<evidence type="ECO:0000256" key="4">
    <source>
        <dbReference type="ARBA" id="ARBA00011209"/>
    </source>
</evidence>
<dbReference type="InterPro" id="IPR036690">
    <property type="entry name" value="Fdx_antiC-bd_sf"/>
</dbReference>
<proteinExistence type="inferred from homology"/>
<dbReference type="SMART" id="SM00873">
    <property type="entry name" value="B3_4"/>
    <property type="match status" value="1"/>
</dbReference>
<gene>
    <name evidence="22" type="ORF">UFOPK1773_00853</name>
</gene>
<evidence type="ECO:0000256" key="12">
    <source>
        <dbReference type="ARBA" id="ARBA00022840"/>
    </source>
</evidence>
<dbReference type="GO" id="GO:0000049">
    <property type="term" value="F:tRNA binding"/>
    <property type="evidence" value="ECO:0007669"/>
    <property type="project" value="UniProtKB-KW"/>
</dbReference>
<dbReference type="GO" id="GO:0009328">
    <property type="term" value="C:phenylalanine-tRNA ligase complex"/>
    <property type="evidence" value="ECO:0007669"/>
    <property type="project" value="TreeGrafter"/>
</dbReference>
<sequence>MLIPLSWIKEFAQVPQSATPQDISDCLVRVGFEVEGVTETGKDISGPIIVGQVISIEEITEFKKPIRWVGLNSGTGNERFVICGATNFKVGDLVVLSLPGAVLPGGFAISQRETYGKISDGMIASTKELGLGDDHSGILVLPPGSAKPGDDALALLEISDVIFDVAVNPDRGYALSIRGLAREIAASFGVQFTDPGNRVDTAVFKSGKDGIAVEIEDSTGASVIHIRTLDGFNPATSTPLWMRRKIEKCGMRSISFAVDVTNYVMLELGQPLHAFDADHINGSIHIRRANKYSAIKTLDGQVRTLNATDLLVCDDKEPLALAGTMGGEKSEVTAGTLRIAIEAARFDPVAIAKNARSHKLSTEASRRFERGVDPEMAGVASARAAQLIIEFGGAKHVGSQTAGKIEVLPAVVFNPRYPEELTGAKISNEIVAEKLAIVGCSIADTKATLWKVTPPSWRADLAAPADLVEEVARMIGFDAIPSILPPRPVSPGLTPTQVRRRVVANLLAERGFVEVQTYPFVSQSTITKMGFTGERASTFQILNPMSEDVPLLRPHLIPGLVEAAQRNLSRGFRNFALFEIGSVFRKPTHMAPSQSPDVSTRPSQKIVDAIYASVPSQPTHVGGLLVGSAEVQGWQGEGRPFDWSDAISHAQTLLTAFRVDFDVKRSDFAPWHPGRCAELLVDGIVIAHAGELHPRVVSEFGLPARACAFVVNLTAVPFAGIVKSQFLGTMPAAVQDISLIVDAHVPARDVEDALREGAGTMLETIELFDRYDQIGEGKISLAFTLTFRAPDRTLTAAEVSEMREAAAAQAIAKTGAVVRTA</sequence>
<evidence type="ECO:0000256" key="15">
    <source>
        <dbReference type="ARBA" id="ARBA00022917"/>
    </source>
</evidence>
<dbReference type="PROSITE" id="PS50886">
    <property type="entry name" value="TRBD"/>
    <property type="match status" value="1"/>
</dbReference>
<dbReference type="InterPro" id="IPR009061">
    <property type="entry name" value="DNA-bd_dom_put_sf"/>
</dbReference>
<dbReference type="InterPro" id="IPR004532">
    <property type="entry name" value="Phe-tRNA-ligase_IIc_bsu_bact"/>
</dbReference>
<dbReference type="Gene3D" id="2.40.50.140">
    <property type="entry name" value="Nucleic acid-binding proteins"/>
    <property type="match status" value="1"/>
</dbReference>
<accession>A0A6J6FUJ0</accession>
<evidence type="ECO:0000256" key="2">
    <source>
        <dbReference type="ARBA" id="ARBA00004496"/>
    </source>
</evidence>
<dbReference type="CDD" id="cd02796">
    <property type="entry name" value="tRNA_bind_bactPheRS"/>
    <property type="match status" value="1"/>
</dbReference>
<dbReference type="PANTHER" id="PTHR10947">
    <property type="entry name" value="PHENYLALANYL-TRNA SYNTHETASE BETA CHAIN AND LEUCINE-RICH REPEAT-CONTAINING PROTEIN 47"/>
    <property type="match status" value="1"/>
</dbReference>
<evidence type="ECO:0000256" key="3">
    <source>
        <dbReference type="ARBA" id="ARBA00008653"/>
    </source>
</evidence>
<dbReference type="InterPro" id="IPR005146">
    <property type="entry name" value="B3/B4_tRNA-bd"/>
</dbReference>
<evidence type="ECO:0000256" key="13">
    <source>
        <dbReference type="ARBA" id="ARBA00022842"/>
    </source>
</evidence>
<dbReference type="HAMAP" id="MF_00283">
    <property type="entry name" value="Phe_tRNA_synth_beta1"/>
    <property type="match status" value="1"/>
</dbReference>
<evidence type="ECO:0000259" key="21">
    <source>
        <dbReference type="PROSITE" id="PS51483"/>
    </source>
</evidence>
<keyword evidence="16" id="KW-0030">Aminoacyl-tRNA synthetase</keyword>
<evidence type="ECO:0000256" key="8">
    <source>
        <dbReference type="ARBA" id="ARBA00022555"/>
    </source>
</evidence>
<dbReference type="InterPro" id="IPR045060">
    <property type="entry name" value="Phe-tRNA-ligase_IIc_bsu"/>
</dbReference>
<dbReference type="NCBIfam" id="TIGR00472">
    <property type="entry name" value="pheT_bact"/>
    <property type="match status" value="1"/>
</dbReference>
<dbReference type="InterPro" id="IPR005121">
    <property type="entry name" value="Fdx_antiC-bd"/>
</dbReference>
<keyword evidence="13" id="KW-0460">Magnesium</keyword>
<dbReference type="InterPro" id="IPR002547">
    <property type="entry name" value="tRNA-bd_dom"/>
</dbReference>
<dbReference type="InterPro" id="IPR033714">
    <property type="entry name" value="tRNA_bind_bactPheRS"/>
</dbReference>
<evidence type="ECO:0000256" key="14">
    <source>
        <dbReference type="ARBA" id="ARBA00022884"/>
    </source>
</evidence>
<keyword evidence="7" id="KW-0963">Cytoplasm</keyword>
<dbReference type="CDD" id="cd00769">
    <property type="entry name" value="PheRS_beta_core"/>
    <property type="match status" value="1"/>
</dbReference>
<evidence type="ECO:0000256" key="6">
    <source>
        <dbReference type="ARBA" id="ARBA00017032"/>
    </source>
</evidence>
<dbReference type="Pfam" id="PF01588">
    <property type="entry name" value="tRNA_bind"/>
    <property type="match status" value="1"/>
</dbReference>
<keyword evidence="11" id="KW-0547">Nucleotide-binding</keyword>
<evidence type="ECO:0000256" key="18">
    <source>
        <dbReference type="ARBA" id="ARBA00049255"/>
    </source>
</evidence>
<dbReference type="InterPro" id="IPR012340">
    <property type="entry name" value="NA-bd_OB-fold"/>
</dbReference>
<dbReference type="Gene3D" id="3.30.930.10">
    <property type="entry name" value="Bira Bifunctional Protein, Domain 2"/>
    <property type="match status" value="1"/>
</dbReference>
<evidence type="ECO:0000259" key="20">
    <source>
        <dbReference type="PROSITE" id="PS51447"/>
    </source>
</evidence>
<dbReference type="SUPFAM" id="SSF46955">
    <property type="entry name" value="Putative DNA-binding domain"/>
    <property type="match status" value="1"/>
</dbReference>
<reference evidence="22" key="1">
    <citation type="submission" date="2020-05" db="EMBL/GenBank/DDBJ databases">
        <authorList>
            <person name="Chiriac C."/>
            <person name="Salcher M."/>
            <person name="Ghai R."/>
            <person name="Kavagutti S V."/>
        </authorList>
    </citation>
    <scope>NUCLEOTIDE SEQUENCE</scope>
</reference>
<organism evidence="22">
    <name type="scientific">freshwater metagenome</name>
    <dbReference type="NCBI Taxonomy" id="449393"/>
    <lineage>
        <taxon>unclassified sequences</taxon>
        <taxon>metagenomes</taxon>
        <taxon>ecological metagenomes</taxon>
    </lineage>
</organism>
<evidence type="ECO:0000259" key="19">
    <source>
        <dbReference type="PROSITE" id="PS50886"/>
    </source>
</evidence>
<evidence type="ECO:0000256" key="1">
    <source>
        <dbReference type="ARBA" id="ARBA00001946"/>
    </source>
</evidence>
<keyword evidence="14" id="KW-0694">RNA-binding</keyword>
<dbReference type="PROSITE" id="PS51447">
    <property type="entry name" value="FDX_ACB"/>
    <property type="match status" value="1"/>
</dbReference>
<feature type="domain" description="FDX-ACB" evidence="20">
    <location>
        <begin position="728"/>
        <end position="819"/>
    </location>
</feature>
<evidence type="ECO:0000256" key="17">
    <source>
        <dbReference type="ARBA" id="ARBA00033189"/>
    </source>
</evidence>
<dbReference type="GO" id="GO:0006432">
    <property type="term" value="P:phenylalanyl-tRNA aminoacylation"/>
    <property type="evidence" value="ECO:0007669"/>
    <property type="project" value="InterPro"/>
</dbReference>
<dbReference type="GO" id="GO:0005524">
    <property type="term" value="F:ATP binding"/>
    <property type="evidence" value="ECO:0007669"/>
    <property type="project" value="UniProtKB-KW"/>
</dbReference>
<dbReference type="EMBL" id="CAEZUA010000054">
    <property type="protein sequence ID" value="CAB4591349.1"/>
    <property type="molecule type" value="Genomic_DNA"/>
</dbReference>
<protein>
    <recommendedName>
        <fullName evidence="6">Phenylalanine--tRNA ligase beta subunit</fullName>
        <ecNumber evidence="5">6.1.1.20</ecNumber>
    </recommendedName>
    <alternativeName>
        <fullName evidence="17">Phenylalanyl-tRNA synthetase beta subunit</fullName>
    </alternativeName>
</protein>
<keyword evidence="9" id="KW-0436">Ligase</keyword>
<dbReference type="Pfam" id="PF03483">
    <property type="entry name" value="B3_4"/>
    <property type="match status" value="1"/>
</dbReference>
<evidence type="ECO:0000256" key="9">
    <source>
        <dbReference type="ARBA" id="ARBA00022598"/>
    </source>
</evidence>
<dbReference type="AlphaFoldDB" id="A0A6J6FUJ0"/>
<dbReference type="Gene3D" id="3.30.70.380">
    <property type="entry name" value="Ferrodoxin-fold anticodon-binding domain"/>
    <property type="match status" value="1"/>
</dbReference>
<evidence type="ECO:0000256" key="16">
    <source>
        <dbReference type="ARBA" id="ARBA00023146"/>
    </source>
</evidence>
<comment type="subunit">
    <text evidence="4">Tetramer of two alpha and two beta subunits.</text>
</comment>
<dbReference type="PROSITE" id="PS51483">
    <property type="entry name" value="B5"/>
    <property type="match status" value="1"/>
</dbReference>
<dbReference type="InterPro" id="IPR020825">
    <property type="entry name" value="Phe-tRNA_synthase-like_B3/B4"/>
</dbReference>
<dbReference type="InterPro" id="IPR041616">
    <property type="entry name" value="PheRS_beta_core"/>
</dbReference>
<feature type="domain" description="TRNA-binding" evidence="19">
    <location>
        <begin position="42"/>
        <end position="153"/>
    </location>
</feature>
<keyword evidence="12" id="KW-0067">ATP-binding</keyword>
<comment type="cofactor">
    <cofactor evidence="1">
        <name>Mg(2+)</name>
        <dbReference type="ChEBI" id="CHEBI:18420"/>
    </cofactor>
</comment>
<feature type="domain" description="B5" evidence="21">
    <location>
        <begin position="406"/>
        <end position="482"/>
    </location>
</feature>
<dbReference type="SUPFAM" id="SSF55681">
    <property type="entry name" value="Class II aaRS and biotin synthetases"/>
    <property type="match status" value="1"/>
</dbReference>
<dbReference type="GO" id="GO:0004826">
    <property type="term" value="F:phenylalanine-tRNA ligase activity"/>
    <property type="evidence" value="ECO:0007669"/>
    <property type="project" value="UniProtKB-EC"/>
</dbReference>
<dbReference type="Gene3D" id="3.50.40.10">
    <property type="entry name" value="Phenylalanyl-trna Synthetase, Chain B, domain 3"/>
    <property type="match status" value="1"/>
</dbReference>
<keyword evidence="15" id="KW-0648">Protein biosynthesis</keyword>
<evidence type="ECO:0000256" key="5">
    <source>
        <dbReference type="ARBA" id="ARBA00012814"/>
    </source>
</evidence>
<comment type="catalytic activity">
    <reaction evidence="18">
        <text>tRNA(Phe) + L-phenylalanine + ATP = L-phenylalanyl-tRNA(Phe) + AMP + diphosphate + H(+)</text>
        <dbReference type="Rhea" id="RHEA:19413"/>
        <dbReference type="Rhea" id="RHEA-COMP:9668"/>
        <dbReference type="Rhea" id="RHEA-COMP:9699"/>
        <dbReference type="ChEBI" id="CHEBI:15378"/>
        <dbReference type="ChEBI" id="CHEBI:30616"/>
        <dbReference type="ChEBI" id="CHEBI:33019"/>
        <dbReference type="ChEBI" id="CHEBI:58095"/>
        <dbReference type="ChEBI" id="CHEBI:78442"/>
        <dbReference type="ChEBI" id="CHEBI:78531"/>
        <dbReference type="ChEBI" id="CHEBI:456215"/>
        <dbReference type="EC" id="6.1.1.20"/>
    </reaction>
</comment>
<dbReference type="Gene3D" id="3.30.56.10">
    <property type="match status" value="2"/>
</dbReference>
<dbReference type="SUPFAM" id="SSF50249">
    <property type="entry name" value="Nucleic acid-binding proteins"/>
    <property type="match status" value="1"/>
</dbReference>
<comment type="similarity">
    <text evidence="3">Belongs to the phenylalanyl-tRNA synthetase beta subunit family. Type 1 subfamily.</text>
</comment>
<evidence type="ECO:0000256" key="10">
    <source>
        <dbReference type="ARBA" id="ARBA00022723"/>
    </source>
</evidence>
<dbReference type="Pfam" id="PF17759">
    <property type="entry name" value="tRNA_synthFbeta"/>
    <property type="match status" value="1"/>
</dbReference>
<dbReference type="EC" id="6.1.1.20" evidence="5"/>
<dbReference type="Pfam" id="PF03147">
    <property type="entry name" value="FDX-ACB"/>
    <property type="match status" value="1"/>
</dbReference>
<dbReference type="SUPFAM" id="SSF56037">
    <property type="entry name" value="PheT/TilS domain"/>
    <property type="match status" value="1"/>
</dbReference>
<dbReference type="SMART" id="SM00874">
    <property type="entry name" value="B5"/>
    <property type="match status" value="1"/>
</dbReference>
<dbReference type="PANTHER" id="PTHR10947:SF0">
    <property type="entry name" value="PHENYLALANINE--TRNA LIGASE BETA SUBUNIT"/>
    <property type="match status" value="1"/>
</dbReference>
<keyword evidence="10" id="KW-0479">Metal-binding</keyword>
<dbReference type="InterPro" id="IPR005147">
    <property type="entry name" value="tRNA_synthase_B5-dom"/>
</dbReference>
<keyword evidence="8" id="KW-0820">tRNA-binding</keyword>
<evidence type="ECO:0000313" key="22">
    <source>
        <dbReference type="EMBL" id="CAB4591349.1"/>
    </source>
</evidence>
<dbReference type="SMART" id="SM00896">
    <property type="entry name" value="FDX-ACB"/>
    <property type="match status" value="1"/>
</dbReference>
<comment type="subcellular location">
    <subcellularLocation>
        <location evidence="2">Cytoplasm</location>
    </subcellularLocation>
</comment>
<dbReference type="GO" id="GO:0000287">
    <property type="term" value="F:magnesium ion binding"/>
    <property type="evidence" value="ECO:0007669"/>
    <property type="project" value="InterPro"/>
</dbReference>
<dbReference type="InterPro" id="IPR045864">
    <property type="entry name" value="aa-tRNA-synth_II/BPL/LPL"/>
</dbReference>
<evidence type="ECO:0000256" key="7">
    <source>
        <dbReference type="ARBA" id="ARBA00022490"/>
    </source>
</evidence>
<dbReference type="Pfam" id="PF03484">
    <property type="entry name" value="B5"/>
    <property type="match status" value="1"/>
</dbReference>